<organism evidence="2 3">
    <name type="scientific">Botrytis galanthina</name>
    <dbReference type="NCBI Taxonomy" id="278940"/>
    <lineage>
        <taxon>Eukaryota</taxon>
        <taxon>Fungi</taxon>
        <taxon>Dikarya</taxon>
        <taxon>Ascomycota</taxon>
        <taxon>Pezizomycotina</taxon>
        <taxon>Leotiomycetes</taxon>
        <taxon>Helotiales</taxon>
        <taxon>Sclerotiniaceae</taxon>
        <taxon>Botrytis</taxon>
    </lineage>
</organism>
<dbReference type="InterPro" id="IPR041726">
    <property type="entry name" value="ACAD10_11_N"/>
</dbReference>
<dbReference type="SUPFAM" id="SSF56112">
    <property type="entry name" value="Protein kinase-like (PK-like)"/>
    <property type="match status" value="1"/>
</dbReference>
<gene>
    <name evidence="2" type="ORF">BGAL_0257g00120</name>
</gene>
<dbReference type="Pfam" id="PF01636">
    <property type="entry name" value="APH"/>
    <property type="match status" value="1"/>
</dbReference>
<evidence type="ECO:0000313" key="3">
    <source>
        <dbReference type="Proteomes" id="UP000308671"/>
    </source>
</evidence>
<proteinExistence type="predicted"/>
<reference evidence="2 3" key="1">
    <citation type="submission" date="2017-12" db="EMBL/GenBank/DDBJ databases">
        <title>Comparative genomics of Botrytis spp.</title>
        <authorList>
            <person name="Valero-Jimenez C.A."/>
            <person name="Tapia P."/>
            <person name="Veloso J."/>
            <person name="Silva-Moreno E."/>
            <person name="Staats M."/>
            <person name="Valdes J.H."/>
            <person name="Van Kan J.A.L."/>
        </authorList>
    </citation>
    <scope>NUCLEOTIDE SEQUENCE [LARGE SCALE GENOMIC DNA]</scope>
    <source>
        <strain evidence="2 3">MUCL435</strain>
    </source>
</reference>
<evidence type="ECO:0000259" key="1">
    <source>
        <dbReference type="Pfam" id="PF01636"/>
    </source>
</evidence>
<dbReference type="AlphaFoldDB" id="A0A4S8QXF4"/>
<dbReference type="InterPro" id="IPR011009">
    <property type="entry name" value="Kinase-like_dom_sf"/>
</dbReference>
<dbReference type="Proteomes" id="UP000308671">
    <property type="component" value="Unassembled WGS sequence"/>
</dbReference>
<accession>A0A4S8QXF4</accession>
<name>A0A4S8QXF4_9HELO</name>
<dbReference type="InterPro" id="IPR002575">
    <property type="entry name" value="Aminoglycoside_PTrfase"/>
</dbReference>
<sequence>MAGPVRQPIDLPALEKYIDTHVPDITTPIEIKQFGFGQSNPTYQLLSSNGHKYVLRKKPPGKLVSKTAHQVEREYRVIHAWHDAIRTLAKLHRVDIAKAGLTSFGKANGFYDRQIKTFGTISAAQASTVDIETKKPVGQIPHIEEILGFFRDKRYQPQDRATLVHGDYKIDNLVFHKTEPRVIGILDWEMSTIGHPLSDLVNILSPHTVRHEEKFASLPQFRDEDIPGLPAQAELITWYRDTAGWDPEPDLSWGVAFGFFRNTCIYQGIAARWAVRQASSAKAEVHALARWPMGELCWKFVGLARRGKEGEKAKL</sequence>
<comment type="caution">
    <text evidence="2">The sequence shown here is derived from an EMBL/GenBank/DDBJ whole genome shotgun (WGS) entry which is preliminary data.</text>
</comment>
<dbReference type="CDD" id="cd05154">
    <property type="entry name" value="ACAD10_11_N-like"/>
    <property type="match status" value="1"/>
</dbReference>
<dbReference type="OrthoDB" id="191037at2759"/>
<keyword evidence="3" id="KW-1185">Reference proteome</keyword>
<protein>
    <recommendedName>
        <fullName evidence="1">Aminoglycoside phosphotransferase domain-containing protein</fullName>
    </recommendedName>
</protein>
<dbReference type="EMBL" id="PQXL01000257">
    <property type="protein sequence ID" value="THV48295.1"/>
    <property type="molecule type" value="Genomic_DNA"/>
</dbReference>
<dbReference type="PANTHER" id="PTHR47829">
    <property type="entry name" value="HYDROLASE, PUTATIVE (AFU_ORTHOLOGUE AFUA_1G12880)-RELATED"/>
    <property type="match status" value="1"/>
</dbReference>
<evidence type="ECO:0000313" key="2">
    <source>
        <dbReference type="EMBL" id="THV48295.1"/>
    </source>
</evidence>
<dbReference type="Gene3D" id="3.90.1200.10">
    <property type="match status" value="1"/>
</dbReference>
<dbReference type="InterPro" id="IPR052898">
    <property type="entry name" value="ACAD10-like"/>
</dbReference>
<dbReference type="PANTHER" id="PTHR47829:SF1">
    <property type="entry name" value="HAD FAMILY PHOSPHATASE"/>
    <property type="match status" value="1"/>
</dbReference>
<feature type="domain" description="Aminoglycoside phosphotransferase" evidence="1">
    <location>
        <begin position="81"/>
        <end position="205"/>
    </location>
</feature>